<evidence type="ECO:0000256" key="8">
    <source>
        <dbReference type="ARBA" id="ARBA00023242"/>
    </source>
</evidence>
<dbReference type="AlphaFoldDB" id="A0A137PDR0"/>
<dbReference type="InterPro" id="IPR008271">
    <property type="entry name" value="Ser/Thr_kinase_AS"/>
</dbReference>
<dbReference type="PROSITE" id="PS00108">
    <property type="entry name" value="PROTEIN_KINASE_ST"/>
    <property type="match status" value="1"/>
</dbReference>
<accession>A0A137PDR0</accession>
<dbReference type="OrthoDB" id="68483at2759"/>
<dbReference type="PANTHER" id="PTHR24056:SF508">
    <property type="entry name" value="CYCLIN-DEPENDENT KINASE 10"/>
    <property type="match status" value="1"/>
</dbReference>
<evidence type="ECO:0000256" key="4">
    <source>
        <dbReference type="ARBA" id="ARBA00022679"/>
    </source>
</evidence>
<evidence type="ECO:0000256" key="3">
    <source>
        <dbReference type="ARBA" id="ARBA00022527"/>
    </source>
</evidence>
<evidence type="ECO:0000256" key="6">
    <source>
        <dbReference type="ARBA" id="ARBA00022777"/>
    </source>
</evidence>
<dbReference type="OMA" id="WKESPRE"/>
<comment type="similarity">
    <text evidence="2">Belongs to the protein kinase superfamily. CMGC Ser/Thr protein kinase family. CDC2/CDKX subfamily.</text>
</comment>
<dbReference type="GO" id="GO:0005524">
    <property type="term" value="F:ATP binding"/>
    <property type="evidence" value="ECO:0007669"/>
    <property type="project" value="UniProtKB-KW"/>
</dbReference>
<sequence>MSEQQSLPSTSSIYQQSTVANEITTSPQLLYNSEDESRTSLIQTQKEGSNLTYTNLYCFSGKQKEAPLQYYTPILGNCIDLNNFKKLTTIGEGAYGPVFKVQNKRSKIIKAIKKVIIGDLRSGISNCSLRELQILQSCKHPNVLDLEDIAVSKGMEECYLIMEYCKFDLGVIMYFEDNKEPFTLAEVKSIIKQILQGINYLHQRKIIHRDLKPDNILITAEGVVKIADFGLAKVNKSDNHIPLTPDMVTLWYRSPEILLKMDYYTTKSDIWSLGCIFAELLQHNPLFTGNTELNQYLQICELLGTPNTEIWPGFTNLTKLATFPDTDKSYCYLGDIFEFETANTQDLLYCMLTMNPEWRSDAVQCLNHEYFSEAPEPCEPSELINSNVIKKFMVGNK</sequence>
<evidence type="ECO:0000256" key="5">
    <source>
        <dbReference type="ARBA" id="ARBA00022741"/>
    </source>
</evidence>
<evidence type="ECO:0000256" key="2">
    <source>
        <dbReference type="ARBA" id="ARBA00006485"/>
    </source>
</evidence>
<evidence type="ECO:0000313" key="10">
    <source>
        <dbReference type="EMBL" id="KXN73144.1"/>
    </source>
</evidence>
<dbReference type="SMART" id="SM00220">
    <property type="entry name" value="S_TKc"/>
    <property type="match status" value="1"/>
</dbReference>
<gene>
    <name evidence="10" type="ORF">CONCODRAFT_47025</name>
</gene>
<dbReference type="Pfam" id="PF00069">
    <property type="entry name" value="Pkinase"/>
    <property type="match status" value="1"/>
</dbReference>
<dbReference type="Gene3D" id="1.10.510.10">
    <property type="entry name" value="Transferase(Phosphotransferase) domain 1"/>
    <property type="match status" value="1"/>
</dbReference>
<keyword evidence="8" id="KW-0539">Nucleus</keyword>
<keyword evidence="5" id="KW-0547">Nucleotide-binding</keyword>
<dbReference type="InterPro" id="IPR050108">
    <property type="entry name" value="CDK"/>
</dbReference>
<evidence type="ECO:0000256" key="7">
    <source>
        <dbReference type="ARBA" id="ARBA00022840"/>
    </source>
</evidence>
<keyword evidence="3" id="KW-0723">Serine/threonine-protein kinase</keyword>
<protein>
    <submittedName>
        <fullName evidence="10">Kinase-like protein</fullName>
    </submittedName>
</protein>
<dbReference type="Proteomes" id="UP000070444">
    <property type="component" value="Unassembled WGS sequence"/>
</dbReference>
<dbReference type="Gene3D" id="3.30.200.20">
    <property type="entry name" value="Phosphorylase Kinase, domain 1"/>
    <property type="match status" value="1"/>
</dbReference>
<proteinExistence type="inferred from homology"/>
<keyword evidence="7" id="KW-0067">ATP-binding</keyword>
<reference evidence="10 11" key="1">
    <citation type="journal article" date="2015" name="Genome Biol. Evol.">
        <title>Phylogenomic analyses indicate that early fungi evolved digesting cell walls of algal ancestors of land plants.</title>
        <authorList>
            <person name="Chang Y."/>
            <person name="Wang S."/>
            <person name="Sekimoto S."/>
            <person name="Aerts A.L."/>
            <person name="Choi C."/>
            <person name="Clum A."/>
            <person name="LaButti K.M."/>
            <person name="Lindquist E.A."/>
            <person name="Yee Ngan C."/>
            <person name="Ohm R.A."/>
            <person name="Salamov A.A."/>
            <person name="Grigoriev I.V."/>
            <person name="Spatafora J.W."/>
            <person name="Berbee M.L."/>
        </authorList>
    </citation>
    <scope>NUCLEOTIDE SEQUENCE [LARGE SCALE GENOMIC DNA]</scope>
    <source>
        <strain evidence="10 11">NRRL 28638</strain>
    </source>
</reference>
<name>A0A137PDR0_CONC2</name>
<keyword evidence="4" id="KW-0808">Transferase</keyword>
<feature type="domain" description="Protein kinase" evidence="9">
    <location>
        <begin position="84"/>
        <end position="371"/>
    </location>
</feature>
<organism evidence="10 11">
    <name type="scientific">Conidiobolus coronatus (strain ATCC 28846 / CBS 209.66 / NRRL 28638)</name>
    <name type="common">Delacroixia coronata</name>
    <dbReference type="NCBI Taxonomy" id="796925"/>
    <lineage>
        <taxon>Eukaryota</taxon>
        <taxon>Fungi</taxon>
        <taxon>Fungi incertae sedis</taxon>
        <taxon>Zoopagomycota</taxon>
        <taxon>Entomophthoromycotina</taxon>
        <taxon>Entomophthoromycetes</taxon>
        <taxon>Entomophthorales</taxon>
        <taxon>Ancylistaceae</taxon>
        <taxon>Conidiobolus</taxon>
    </lineage>
</organism>
<dbReference type="InterPro" id="IPR011009">
    <property type="entry name" value="Kinase-like_dom_sf"/>
</dbReference>
<dbReference type="STRING" id="796925.A0A137PDR0"/>
<dbReference type="InterPro" id="IPR000719">
    <property type="entry name" value="Prot_kinase_dom"/>
</dbReference>
<evidence type="ECO:0000313" key="11">
    <source>
        <dbReference type="Proteomes" id="UP000070444"/>
    </source>
</evidence>
<dbReference type="EMBL" id="KQ964441">
    <property type="protein sequence ID" value="KXN73144.1"/>
    <property type="molecule type" value="Genomic_DNA"/>
</dbReference>
<evidence type="ECO:0000256" key="1">
    <source>
        <dbReference type="ARBA" id="ARBA00004123"/>
    </source>
</evidence>
<dbReference type="GO" id="GO:0007346">
    <property type="term" value="P:regulation of mitotic cell cycle"/>
    <property type="evidence" value="ECO:0007669"/>
    <property type="project" value="TreeGrafter"/>
</dbReference>
<evidence type="ECO:0000259" key="9">
    <source>
        <dbReference type="PROSITE" id="PS50011"/>
    </source>
</evidence>
<keyword evidence="11" id="KW-1185">Reference proteome</keyword>
<keyword evidence="6 10" id="KW-0418">Kinase</keyword>
<dbReference type="SUPFAM" id="SSF56112">
    <property type="entry name" value="Protein kinase-like (PK-like)"/>
    <property type="match status" value="1"/>
</dbReference>
<dbReference type="GO" id="GO:0004674">
    <property type="term" value="F:protein serine/threonine kinase activity"/>
    <property type="evidence" value="ECO:0007669"/>
    <property type="project" value="UniProtKB-KW"/>
</dbReference>
<dbReference type="PROSITE" id="PS50011">
    <property type="entry name" value="PROTEIN_KINASE_DOM"/>
    <property type="match status" value="1"/>
</dbReference>
<dbReference type="PANTHER" id="PTHR24056">
    <property type="entry name" value="CELL DIVISION PROTEIN KINASE"/>
    <property type="match status" value="1"/>
</dbReference>
<dbReference type="FunFam" id="1.10.510.10:FF:000624">
    <property type="entry name" value="Mitogen-activated protein kinase"/>
    <property type="match status" value="1"/>
</dbReference>
<dbReference type="GO" id="GO:0005634">
    <property type="term" value="C:nucleus"/>
    <property type="evidence" value="ECO:0007669"/>
    <property type="project" value="UniProtKB-SubCell"/>
</dbReference>
<comment type="subcellular location">
    <subcellularLocation>
        <location evidence="1">Nucleus</location>
    </subcellularLocation>
</comment>